<sequence length="74" mass="8407">MNAGVLVSLNPERLAKGQKLWHDEAMLQPKRKATMKPVPKEKKLPSKNPSDPMKLARSVVEPLRPKRKRKAAKK</sequence>
<evidence type="ECO:0000313" key="3">
    <source>
        <dbReference type="Proteomes" id="UP000198736"/>
    </source>
</evidence>
<keyword evidence="3" id="KW-1185">Reference proteome</keyword>
<reference evidence="3" key="1">
    <citation type="submission" date="2015-10" db="EMBL/GenBank/DDBJ databases">
        <authorList>
            <person name="Luecker S."/>
            <person name="Luecker S."/>
        </authorList>
    </citation>
    <scope>NUCLEOTIDE SEQUENCE [LARGE SCALE GENOMIC DNA]</scope>
</reference>
<feature type="compositionally biased region" description="Basic residues" evidence="1">
    <location>
        <begin position="65"/>
        <end position="74"/>
    </location>
</feature>
<gene>
    <name evidence="2" type="ORF">COMA2_170015</name>
</gene>
<feature type="region of interest" description="Disordered" evidence="1">
    <location>
        <begin position="21"/>
        <end position="74"/>
    </location>
</feature>
<evidence type="ECO:0000313" key="2">
    <source>
        <dbReference type="EMBL" id="CUS34456.1"/>
    </source>
</evidence>
<dbReference type="EMBL" id="CZPZ01000009">
    <property type="protein sequence ID" value="CUS34456.1"/>
    <property type="molecule type" value="Genomic_DNA"/>
</dbReference>
<dbReference type="Proteomes" id="UP000198736">
    <property type="component" value="Unassembled WGS sequence"/>
</dbReference>
<protein>
    <submittedName>
        <fullName evidence="2">Uncharacterized protein</fullName>
    </submittedName>
</protein>
<evidence type="ECO:0000256" key="1">
    <source>
        <dbReference type="SAM" id="MobiDB-lite"/>
    </source>
</evidence>
<dbReference type="AlphaFoldDB" id="A0A0S4LD04"/>
<proteinExistence type="predicted"/>
<name>A0A0S4LD04_9BACT</name>
<organism evidence="2 3">
    <name type="scientific">Candidatus Nitrospira nitrificans</name>
    <dbReference type="NCBI Taxonomy" id="1742973"/>
    <lineage>
        <taxon>Bacteria</taxon>
        <taxon>Pseudomonadati</taxon>
        <taxon>Nitrospirota</taxon>
        <taxon>Nitrospiria</taxon>
        <taxon>Nitrospirales</taxon>
        <taxon>Nitrospiraceae</taxon>
        <taxon>Nitrospira</taxon>
    </lineage>
</organism>
<accession>A0A0S4LD04</accession>